<keyword evidence="4" id="KW-1185">Reference proteome</keyword>
<keyword evidence="1" id="KW-1133">Transmembrane helix</keyword>
<gene>
    <name evidence="3" type="ORF">Microterr_04510</name>
</gene>
<evidence type="ECO:0000313" key="4">
    <source>
        <dbReference type="Proteomes" id="UP001317779"/>
    </source>
</evidence>
<feature type="transmembrane region" description="Helical" evidence="1">
    <location>
        <begin position="157"/>
        <end position="176"/>
    </location>
</feature>
<name>A0ABM8DVZ3_9MICO</name>
<dbReference type="Pfam" id="PF02517">
    <property type="entry name" value="Rce1-like"/>
    <property type="match status" value="1"/>
</dbReference>
<dbReference type="PANTHER" id="PTHR36435">
    <property type="entry name" value="SLR1288 PROTEIN"/>
    <property type="match status" value="1"/>
</dbReference>
<sequence length="202" mass="19861">MASWGLAPLATVLIDLVIMTVPLLVAVIAAGVIAGGGEPRGPERVHDWVRAVGLRAWRGSDLLLGIAVALIARALVELIAPTSGSLGGGFAPTAPVVIAAVAAVVVSPVVEELFFRGLVQRALADGLGRAGRVAASAVAIAVSTGAFVLLHVLAGGAGLGVIAATLAVGIGCGVLTAVTGRLGGAIVAHVLFNAAGIALLIW</sequence>
<keyword evidence="1" id="KW-0472">Membrane</keyword>
<dbReference type="Proteomes" id="UP001317779">
    <property type="component" value="Chromosome"/>
</dbReference>
<feature type="transmembrane region" description="Helical" evidence="1">
    <location>
        <begin position="130"/>
        <end position="150"/>
    </location>
</feature>
<proteinExistence type="predicted"/>
<feature type="domain" description="CAAX prenyl protease 2/Lysostaphin resistance protein A-like" evidence="2">
    <location>
        <begin position="96"/>
        <end position="194"/>
    </location>
</feature>
<feature type="transmembrane region" description="Helical" evidence="1">
    <location>
        <begin position="56"/>
        <end position="76"/>
    </location>
</feature>
<feature type="transmembrane region" description="Helical" evidence="1">
    <location>
        <begin position="182"/>
        <end position="201"/>
    </location>
</feature>
<evidence type="ECO:0000313" key="3">
    <source>
        <dbReference type="EMBL" id="BDV29791.1"/>
    </source>
</evidence>
<feature type="transmembrane region" description="Helical" evidence="1">
    <location>
        <begin position="12"/>
        <end position="36"/>
    </location>
</feature>
<dbReference type="InterPro" id="IPR003675">
    <property type="entry name" value="Rce1/LyrA-like_dom"/>
</dbReference>
<protein>
    <recommendedName>
        <fullName evidence="2">CAAX prenyl protease 2/Lysostaphin resistance protein A-like domain-containing protein</fullName>
    </recommendedName>
</protein>
<evidence type="ECO:0000256" key="1">
    <source>
        <dbReference type="SAM" id="Phobius"/>
    </source>
</evidence>
<dbReference type="InterPro" id="IPR052710">
    <property type="entry name" value="CAAX_protease"/>
</dbReference>
<evidence type="ECO:0000259" key="2">
    <source>
        <dbReference type="Pfam" id="PF02517"/>
    </source>
</evidence>
<accession>A0ABM8DVZ3</accession>
<dbReference type="PANTHER" id="PTHR36435:SF1">
    <property type="entry name" value="CAAX AMINO TERMINAL PROTEASE FAMILY PROTEIN"/>
    <property type="match status" value="1"/>
</dbReference>
<keyword evidence="1" id="KW-0812">Transmembrane</keyword>
<feature type="transmembrane region" description="Helical" evidence="1">
    <location>
        <begin position="88"/>
        <end position="110"/>
    </location>
</feature>
<organism evidence="3 4">
    <name type="scientific">Microbacterium terricola</name>
    <dbReference type="NCBI Taxonomy" id="344163"/>
    <lineage>
        <taxon>Bacteria</taxon>
        <taxon>Bacillati</taxon>
        <taxon>Actinomycetota</taxon>
        <taxon>Actinomycetes</taxon>
        <taxon>Micrococcales</taxon>
        <taxon>Microbacteriaceae</taxon>
        <taxon>Microbacterium</taxon>
    </lineage>
</organism>
<reference evidence="3 4" key="1">
    <citation type="submission" date="2022-12" db="EMBL/GenBank/DDBJ databases">
        <title>Microbacterium terricola strain KV-448 chromosome, complete genome.</title>
        <authorList>
            <person name="Oshima T."/>
            <person name="Moriya T."/>
            <person name="Bessho Y."/>
        </authorList>
    </citation>
    <scope>NUCLEOTIDE SEQUENCE [LARGE SCALE GENOMIC DNA]</scope>
    <source>
        <strain evidence="3 4">KV-448</strain>
    </source>
</reference>
<dbReference type="EMBL" id="AP027141">
    <property type="protein sequence ID" value="BDV29791.1"/>
    <property type="molecule type" value="Genomic_DNA"/>
</dbReference>